<dbReference type="eggNOG" id="COG0611">
    <property type="taxonomic scope" value="Bacteria"/>
</dbReference>
<dbReference type="InterPro" id="IPR036676">
    <property type="entry name" value="PurM-like_C_sf"/>
</dbReference>
<dbReference type="UniPathway" id="UPA00060">
    <property type="reaction ID" value="UER00142"/>
</dbReference>
<dbReference type="HAMAP" id="MF_02128">
    <property type="entry name" value="TMP_kinase"/>
    <property type="match status" value="1"/>
</dbReference>
<dbReference type="RefSeq" id="WP_035582455.1">
    <property type="nucleotide sequence ID" value="NZ_ARYJ01000007.1"/>
</dbReference>
<evidence type="ECO:0000259" key="4">
    <source>
        <dbReference type="Pfam" id="PF02769"/>
    </source>
</evidence>
<proteinExistence type="inferred from homology"/>
<dbReference type="Proteomes" id="UP000024816">
    <property type="component" value="Unassembled WGS sequence"/>
</dbReference>
<keyword evidence="2" id="KW-0460">Magnesium</keyword>
<dbReference type="EMBL" id="ARYJ01000007">
    <property type="protein sequence ID" value="KCZ87659.1"/>
    <property type="molecule type" value="Genomic_DNA"/>
</dbReference>
<organism evidence="5 6">
    <name type="scientific">Hyphomonas jannaschiana VP2</name>
    <dbReference type="NCBI Taxonomy" id="1280952"/>
    <lineage>
        <taxon>Bacteria</taxon>
        <taxon>Pseudomonadati</taxon>
        <taxon>Pseudomonadota</taxon>
        <taxon>Alphaproteobacteria</taxon>
        <taxon>Hyphomonadales</taxon>
        <taxon>Hyphomonadaceae</taxon>
        <taxon>Hyphomonas</taxon>
    </lineage>
</organism>
<comment type="caution">
    <text evidence="5">The sequence shown here is derived from an EMBL/GenBank/DDBJ whole genome shotgun (WGS) entry which is preliminary data.</text>
</comment>
<feature type="binding site" evidence="2">
    <location>
        <position position="252"/>
    </location>
    <ligand>
        <name>substrate</name>
    </ligand>
</feature>
<dbReference type="PANTHER" id="PTHR30270:SF0">
    <property type="entry name" value="THIAMINE-MONOPHOSPHATE KINASE"/>
    <property type="match status" value="1"/>
</dbReference>
<feature type="binding site" evidence="2">
    <location>
        <position position="208"/>
    </location>
    <ligand>
        <name>Mg(2+)</name>
        <dbReference type="ChEBI" id="CHEBI:18420"/>
        <label>5</label>
    </ligand>
</feature>
<dbReference type="SUPFAM" id="SSF56042">
    <property type="entry name" value="PurM C-terminal domain-like"/>
    <property type="match status" value="1"/>
</dbReference>
<feature type="binding site" evidence="2">
    <location>
        <position position="26"/>
    </location>
    <ligand>
        <name>Mg(2+)</name>
        <dbReference type="ChEBI" id="CHEBI:18420"/>
        <label>3</label>
    </ligand>
</feature>
<evidence type="ECO:0000313" key="5">
    <source>
        <dbReference type="EMBL" id="KCZ87659.1"/>
    </source>
</evidence>
<dbReference type="AlphaFoldDB" id="A0A059FAL3"/>
<feature type="binding site" evidence="2">
    <location>
        <position position="70"/>
    </location>
    <ligand>
        <name>Mg(2+)</name>
        <dbReference type="ChEBI" id="CHEBI:18420"/>
        <label>4</label>
    </ligand>
</feature>
<comment type="catalytic activity">
    <reaction evidence="2">
        <text>thiamine phosphate + ATP = thiamine diphosphate + ADP</text>
        <dbReference type="Rhea" id="RHEA:15913"/>
        <dbReference type="ChEBI" id="CHEBI:30616"/>
        <dbReference type="ChEBI" id="CHEBI:37575"/>
        <dbReference type="ChEBI" id="CHEBI:58937"/>
        <dbReference type="ChEBI" id="CHEBI:456216"/>
        <dbReference type="EC" id="2.7.4.16"/>
    </reaction>
</comment>
<feature type="binding site" evidence="2">
    <location>
        <position position="308"/>
    </location>
    <ligand>
        <name>substrate</name>
    </ligand>
</feature>
<reference evidence="5 6" key="1">
    <citation type="journal article" date="2014" name="Antonie Van Leeuwenhoek">
        <title>Hyphomonas beringensis sp. nov. and Hyphomonas chukchiensis sp. nov., isolated from surface seawater of the Bering Sea and Chukchi Sea.</title>
        <authorList>
            <person name="Li C."/>
            <person name="Lai Q."/>
            <person name="Li G."/>
            <person name="Dong C."/>
            <person name="Wang J."/>
            <person name="Liao Y."/>
            <person name="Shao Z."/>
        </authorList>
    </citation>
    <scope>NUCLEOTIDE SEQUENCE [LARGE SCALE GENOMIC DNA]</scope>
    <source>
        <strain evidence="5 6">VP2</strain>
    </source>
</reference>
<evidence type="ECO:0000313" key="6">
    <source>
        <dbReference type="Proteomes" id="UP000024816"/>
    </source>
</evidence>
<keyword evidence="2" id="KW-0547">Nucleotide-binding</keyword>
<keyword evidence="2" id="KW-0067">ATP-binding</keyword>
<dbReference type="GO" id="GO:0000287">
    <property type="term" value="F:magnesium ion binding"/>
    <property type="evidence" value="ECO:0007669"/>
    <property type="project" value="UniProtKB-UniRule"/>
</dbReference>
<dbReference type="PATRIC" id="fig|1280952.3.peg.2336"/>
<comment type="caution">
    <text evidence="2">Lacks conserved residue(s) required for the propagation of feature annotation.</text>
</comment>
<protein>
    <recommendedName>
        <fullName evidence="2">Thiamine-monophosphate kinase</fullName>
        <shortName evidence="2">TMP kinase</shortName>
        <shortName evidence="2">Thiamine-phosphate kinase</shortName>
        <ecNumber evidence="2">2.7.4.16</ecNumber>
    </recommendedName>
</protein>
<feature type="binding site" evidence="2">
    <location>
        <position position="49"/>
    </location>
    <ligand>
        <name>substrate</name>
    </ligand>
</feature>
<feature type="domain" description="PurM-like C-terminal" evidence="4">
    <location>
        <begin position="148"/>
        <end position="288"/>
    </location>
</feature>
<feature type="binding site" evidence="2">
    <location>
        <position position="40"/>
    </location>
    <ligand>
        <name>Mg(2+)</name>
        <dbReference type="ChEBI" id="CHEBI:18420"/>
        <label>4</label>
    </ligand>
</feature>
<dbReference type="GO" id="GO:0009228">
    <property type="term" value="P:thiamine biosynthetic process"/>
    <property type="evidence" value="ECO:0007669"/>
    <property type="project" value="UniProtKB-KW"/>
</dbReference>
<dbReference type="Gene3D" id="3.90.650.10">
    <property type="entry name" value="PurM-like C-terminal domain"/>
    <property type="match status" value="1"/>
</dbReference>
<comment type="function">
    <text evidence="2">Catalyzes the ATP-dependent phosphorylation of thiamine-monophosphate (TMP) to form thiamine-pyrophosphate (TPP), the active form of vitamin B1.</text>
</comment>
<dbReference type="NCBIfam" id="TIGR01379">
    <property type="entry name" value="thiL"/>
    <property type="match status" value="1"/>
</dbReference>
<dbReference type="InterPro" id="IPR036921">
    <property type="entry name" value="PurM-like_N_sf"/>
</dbReference>
<dbReference type="InterPro" id="IPR010918">
    <property type="entry name" value="PurM-like_C_dom"/>
</dbReference>
<dbReference type="Pfam" id="PF02769">
    <property type="entry name" value="AIRS_C"/>
    <property type="match status" value="1"/>
</dbReference>
<keyword evidence="6" id="KW-1185">Reference proteome</keyword>
<sequence length="311" mass="32325">MGERDWISRYFAPLVASPGAAALRDDVAELSTPSGPVIATVDALVEGVHFFPDDPVDTIARKLVRANVSDIIAKGARPLEALLTLGWPGTRPEEQLARFAAALGDELSSWGIRLIGGDTTASPQGLFLSLTLTGQSGPGGVIRRSGAQAGDRLWVTGAIGAALLGYRALRDGRVDDPHVAAYREPQLAPLAITGLLRDCATGSMDVSDGLLGDARMLAEASGLSVTVDLDAVPYAGGASTLEERLALASWGDDYQVLFAAPESVTSRILAYAGEEGIKVTQIGSFASGAGLTACMDGARVNLPERLGFEHG</sequence>
<keyword evidence="2" id="KW-0479">Metal-binding</keyword>
<comment type="pathway">
    <text evidence="2">Cofactor biosynthesis; thiamine diphosphate biosynthesis; thiamine diphosphate from thiamine phosphate: step 1/1.</text>
</comment>
<feature type="binding site" evidence="2">
    <location>
        <position position="118"/>
    </location>
    <ligand>
        <name>Mg(2+)</name>
        <dbReference type="ChEBI" id="CHEBI:18420"/>
        <label>1</label>
    </ligand>
</feature>
<gene>
    <name evidence="2" type="primary">thiL</name>
    <name evidence="5" type="ORF">HJA_11684</name>
</gene>
<feature type="binding site" evidence="2">
    <location>
        <position position="70"/>
    </location>
    <ligand>
        <name>Mg(2+)</name>
        <dbReference type="ChEBI" id="CHEBI:18420"/>
        <label>2</label>
    </ligand>
</feature>
<dbReference type="InterPro" id="IPR016188">
    <property type="entry name" value="PurM-like_N"/>
</dbReference>
<feature type="binding site" evidence="2">
    <location>
        <position position="207"/>
    </location>
    <ligand>
        <name>ATP</name>
        <dbReference type="ChEBI" id="CHEBI:30616"/>
    </ligand>
</feature>
<evidence type="ECO:0000256" key="2">
    <source>
        <dbReference type="HAMAP-Rule" id="MF_02128"/>
    </source>
</evidence>
<dbReference type="GO" id="GO:0009229">
    <property type="term" value="P:thiamine diphosphate biosynthetic process"/>
    <property type="evidence" value="ECO:0007669"/>
    <property type="project" value="UniProtKB-UniRule"/>
</dbReference>
<feature type="binding site" evidence="2">
    <location>
        <position position="26"/>
    </location>
    <ligand>
        <name>Mg(2+)</name>
        <dbReference type="ChEBI" id="CHEBI:18420"/>
        <label>4</label>
    </ligand>
</feature>
<feature type="binding site" evidence="2">
    <location>
        <begin position="117"/>
        <end position="118"/>
    </location>
    <ligand>
        <name>ATP</name>
        <dbReference type="ChEBI" id="CHEBI:30616"/>
    </ligand>
</feature>
<dbReference type="OrthoDB" id="9802811at2"/>
<evidence type="ECO:0000256" key="1">
    <source>
        <dbReference type="ARBA" id="ARBA00022977"/>
    </source>
</evidence>
<feature type="binding site" evidence="2">
    <location>
        <position position="144"/>
    </location>
    <ligand>
        <name>ATP</name>
        <dbReference type="ChEBI" id="CHEBI:30616"/>
    </ligand>
</feature>
<feature type="binding site" evidence="2">
    <location>
        <position position="205"/>
    </location>
    <ligand>
        <name>Mg(2+)</name>
        <dbReference type="ChEBI" id="CHEBI:18420"/>
        <label>3</label>
    </ligand>
</feature>
<feature type="binding site" evidence="2">
    <location>
        <position position="70"/>
    </location>
    <ligand>
        <name>Mg(2+)</name>
        <dbReference type="ChEBI" id="CHEBI:18420"/>
        <label>3</label>
    </ligand>
</feature>
<accession>A0A059FAL3</accession>
<dbReference type="GO" id="GO:0005524">
    <property type="term" value="F:ATP binding"/>
    <property type="evidence" value="ECO:0007669"/>
    <property type="project" value="UniProtKB-UniRule"/>
</dbReference>
<name>A0A059FAL3_9PROT</name>
<comment type="similarity">
    <text evidence="2">Belongs to the thiamine-monophosphate kinase family.</text>
</comment>
<comment type="miscellaneous">
    <text evidence="2">Reaction mechanism of ThiL seems to utilize a direct, inline transfer of the gamma-phosphate of ATP to TMP rather than a phosphorylated enzyme intermediate.</text>
</comment>
<keyword evidence="2" id="KW-0808">Transferase</keyword>
<feature type="domain" description="PurM-like N-terminal" evidence="3">
    <location>
        <begin position="29"/>
        <end position="134"/>
    </location>
</feature>
<dbReference type="CDD" id="cd02194">
    <property type="entry name" value="ThiL"/>
    <property type="match status" value="1"/>
</dbReference>
<evidence type="ECO:0000259" key="3">
    <source>
        <dbReference type="Pfam" id="PF00586"/>
    </source>
</evidence>
<dbReference type="InterPro" id="IPR006283">
    <property type="entry name" value="ThiL-like"/>
</dbReference>
<dbReference type="GO" id="GO:0009030">
    <property type="term" value="F:thiamine-phosphate kinase activity"/>
    <property type="evidence" value="ECO:0007669"/>
    <property type="project" value="UniProtKB-UniRule"/>
</dbReference>
<dbReference type="STRING" id="1280952.HJA_11684"/>
<dbReference type="PIRSF" id="PIRSF005303">
    <property type="entry name" value="Thiam_monoph_kin"/>
    <property type="match status" value="1"/>
</dbReference>
<keyword evidence="1 2" id="KW-0784">Thiamine biosynthesis</keyword>
<dbReference type="Pfam" id="PF00586">
    <property type="entry name" value="AIRS"/>
    <property type="match status" value="1"/>
</dbReference>
<dbReference type="EC" id="2.7.4.16" evidence="2"/>
<keyword evidence="2 5" id="KW-0418">Kinase</keyword>
<feature type="binding site" evidence="2">
    <location>
        <position position="42"/>
    </location>
    <ligand>
        <name>Mg(2+)</name>
        <dbReference type="ChEBI" id="CHEBI:18420"/>
        <label>2</label>
    </ligand>
</feature>
<dbReference type="Gene3D" id="3.30.1330.10">
    <property type="entry name" value="PurM-like, N-terminal domain"/>
    <property type="match status" value="1"/>
</dbReference>
<feature type="binding site" evidence="2">
    <location>
        <position position="42"/>
    </location>
    <ligand>
        <name>Mg(2+)</name>
        <dbReference type="ChEBI" id="CHEBI:18420"/>
        <label>1</label>
    </ligand>
</feature>
<dbReference type="SUPFAM" id="SSF55326">
    <property type="entry name" value="PurM N-terminal domain-like"/>
    <property type="match status" value="1"/>
</dbReference>
<dbReference type="PANTHER" id="PTHR30270">
    <property type="entry name" value="THIAMINE-MONOPHOSPHATE KINASE"/>
    <property type="match status" value="1"/>
</dbReference>